<gene>
    <name evidence="1" type="ORF">NK6_4910</name>
</gene>
<proteinExistence type="predicted"/>
<organism evidence="1 2">
    <name type="scientific">Bradyrhizobium diazoefficiens</name>
    <dbReference type="NCBI Taxonomy" id="1355477"/>
    <lineage>
        <taxon>Bacteria</taxon>
        <taxon>Pseudomonadati</taxon>
        <taxon>Pseudomonadota</taxon>
        <taxon>Alphaproteobacteria</taxon>
        <taxon>Hyphomicrobiales</taxon>
        <taxon>Nitrobacteraceae</taxon>
        <taxon>Bradyrhizobium</taxon>
    </lineage>
</organism>
<reference evidence="1 2" key="1">
    <citation type="submission" date="2014-11" db="EMBL/GenBank/DDBJ databases">
        <title>Symbiosis island explosion on the genome of extra-slow-growing strains of soybean bradyrhizobia with massive insertion sequences.</title>
        <authorList>
            <person name="Iida T."/>
            <person name="Minamisawa K."/>
        </authorList>
    </citation>
    <scope>NUCLEOTIDE SEQUENCE [LARGE SCALE GENOMIC DNA]</scope>
    <source>
        <strain evidence="1 2">NK6</strain>
    </source>
</reference>
<name>A0A0E3VUV5_9BRAD</name>
<accession>A0A0E3VUV5</accession>
<dbReference type="Proteomes" id="UP000063308">
    <property type="component" value="Chromosome"/>
</dbReference>
<dbReference type="AlphaFoldDB" id="A0A0E3VUV5"/>
<evidence type="ECO:0000313" key="2">
    <source>
        <dbReference type="Proteomes" id="UP000063308"/>
    </source>
</evidence>
<dbReference type="EMBL" id="AP014685">
    <property type="protein sequence ID" value="BAR58070.1"/>
    <property type="molecule type" value="Genomic_DNA"/>
</dbReference>
<sequence length="31" mass="3392">MPAAMLTASKMARVVFARPPPPIVAPIDRRM</sequence>
<protein>
    <submittedName>
        <fullName evidence="1">Uncharacterized protein</fullName>
    </submittedName>
</protein>
<evidence type="ECO:0000313" key="1">
    <source>
        <dbReference type="EMBL" id="BAR58070.1"/>
    </source>
</evidence>